<reference evidence="3" key="3">
    <citation type="submission" date="2015-03" db="EMBL/GenBank/DDBJ databases">
        <authorList>
            <consortium name="Pathogen Informatics"/>
            <person name="Murphy D."/>
        </authorList>
    </citation>
    <scope>NUCLEOTIDE SEQUENCE</scope>
    <source>
        <strain evidence="3">N09902308</strain>
    </source>
</reference>
<evidence type="ECO:0000313" key="3">
    <source>
        <dbReference type="EMBL" id="COZ13527.1"/>
    </source>
</evidence>
<evidence type="ECO:0000313" key="1">
    <source>
        <dbReference type="EMBL" id="COV95244.1"/>
    </source>
</evidence>
<protein>
    <submittedName>
        <fullName evidence="2">Uncharacterized protein</fullName>
    </submittedName>
</protein>
<dbReference type="Proteomes" id="UP000038802">
    <property type="component" value="Unassembled WGS sequence"/>
</dbReference>
<evidence type="ECO:0000313" key="5">
    <source>
        <dbReference type="Proteomes" id="UP000039021"/>
    </source>
</evidence>
<dbReference type="EMBL" id="CSBK01001779">
    <property type="protein sequence ID" value="COZ13527.1"/>
    <property type="molecule type" value="Genomic_DNA"/>
</dbReference>
<gene>
    <name evidence="2" type="ORF">ERS007703_05341</name>
    <name evidence="1" type="ORF">ERS007720_01272</name>
    <name evidence="3" type="ORF">ERS007739_03430</name>
</gene>
<reference evidence="2" key="1">
    <citation type="submission" date="2015-03" db="EMBL/GenBank/DDBJ databases">
        <authorList>
            <person name="Murphy D."/>
        </authorList>
    </citation>
    <scope>NUCLEOTIDE SEQUENCE [LARGE SCALE GENOMIC DNA]</scope>
    <source>
        <strain evidence="2">K00500041</strain>
    </source>
</reference>
<evidence type="ECO:0000313" key="4">
    <source>
        <dbReference type="Proteomes" id="UP000038802"/>
    </source>
</evidence>
<dbReference type="Proteomes" id="UP000044938">
    <property type="component" value="Unassembled WGS sequence"/>
</dbReference>
<name>A0A0U0TN09_MYCTX</name>
<accession>A0A0U0TN09</accession>
<proteinExistence type="predicted"/>
<dbReference type="AlphaFoldDB" id="A0A0U0TN09"/>
<sequence length="34" mass="3679">MLESIRCSMGAMLPVNYQVVIKVSRSPGALGTNR</sequence>
<reference evidence="4 5" key="2">
    <citation type="submission" date="2015-03" db="EMBL/GenBank/DDBJ databases">
        <authorList>
            <consortium name="Pathogen Informatics"/>
        </authorList>
    </citation>
    <scope>NUCLEOTIDE SEQUENCE [LARGE SCALE GENOMIC DNA]</scope>
    <source>
        <strain evidence="4">K00500041</strain>
        <strain evidence="1 6">M09401471</strain>
        <strain evidence="5">N09902308</strain>
    </source>
</reference>
<evidence type="ECO:0000313" key="6">
    <source>
        <dbReference type="Proteomes" id="UP000044938"/>
    </source>
</evidence>
<evidence type="ECO:0000313" key="2">
    <source>
        <dbReference type="EMBL" id="COX56083.1"/>
    </source>
</evidence>
<dbReference type="Proteomes" id="UP000039021">
    <property type="component" value="Unassembled WGS sequence"/>
</dbReference>
<organism evidence="2 4">
    <name type="scientific">Mycobacterium tuberculosis</name>
    <dbReference type="NCBI Taxonomy" id="1773"/>
    <lineage>
        <taxon>Bacteria</taxon>
        <taxon>Bacillati</taxon>
        <taxon>Actinomycetota</taxon>
        <taxon>Actinomycetes</taxon>
        <taxon>Mycobacteriales</taxon>
        <taxon>Mycobacteriaceae</taxon>
        <taxon>Mycobacterium</taxon>
        <taxon>Mycobacterium tuberculosis complex</taxon>
    </lineage>
</organism>
<dbReference type="EMBL" id="CSAE01001373">
    <property type="protein sequence ID" value="COX56083.1"/>
    <property type="molecule type" value="Genomic_DNA"/>
</dbReference>
<dbReference type="EMBL" id="CSAJ01000121">
    <property type="protein sequence ID" value="COV95244.1"/>
    <property type="molecule type" value="Genomic_DNA"/>
</dbReference>